<name>A0A160VA48_9ZZZZ</name>
<dbReference type="EMBL" id="FAXA01000346">
    <property type="protein sequence ID" value="CUV03016.1"/>
    <property type="molecule type" value="Genomic_DNA"/>
</dbReference>
<dbReference type="AlphaFoldDB" id="A0A160VA48"/>
<proteinExistence type="predicted"/>
<organism evidence="1">
    <name type="scientific">hydrothermal vent metagenome</name>
    <dbReference type="NCBI Taxonomy" id="652676"/>
    <lineage>
        <taxon>unclassified sequences</taxon>
        <taxon>metagenomes</taxon>
        <taxon>ecological metagenomes</taxon>
    </lineage>
</organism>
<accession>A0A160VA48</accession>
<protein>
    <submittedName>
        <fullName evidence="1">Uncharacterized protein</fullName>
    </submittedName>
</protein>
<evidence type="ECO:0000313" key="1">
    <source>
        <dbReference type="EMBL" id="CUV03016.1"/>
    </source>
</evidence>
<sequence length="43" mass="4723">MTDGTACKLLGVKWLKLLAETVQICLSGIIKVDFGHYGWGERA</sequence>
<gene>
    <name evidence="1" type="ORF">MGWOODY_Clf950</name>
</gene>
<reference evidence="1" key="1">
    <citation type="submission" date="2015-10" db="EMBL/GenBank/DDBJ databases">
        <authorList>
            <person name="Gilbert D.G."/>
        </authorList>
    </citation>
    <scope>NUCLEOTIDE SEQUENCE</scope>
</reference>